<feature type="transmembrane region" description="Helical" evidence="6">
    <location>
        <begin position="140"/>
        <end position="160"/>
    </location>
</feature>
<dbReference type="STRING" id="1392247.A0A3N4KPI2"/>
<feature type="transmembrane region" description="Helical" evidence="6">
    <location>
        <begin position="61"/>
        <end position="86"/>
    </location>
</feature>
<dbReference type="OrthoDB" id="444631at2759"/>
<proteinExistence type="inferred from homology"/>
<feature type="transmembrane region" description="Helical" evidence="6">
    <location>
        <begin position="106"/>
        <end position="128"/>
    </location>
</feature>
<evidence type="ECO:0000256" key="4">
    <source>
        <dbReference type="ARBA" id="ARBA00023136"/>
    </source>
</evidence>
<sequence>MDSEPLHILLERASSPSERDAENRGPSLVVTGVLLLTIAVLVLSGRVYCRAVLIRRMGPDDWCMIFATIMATPIVVLNCISVAGGVGRHTWTIERSGEQQAIRLGWISMLHYFLALGLTKCSLLLFLIRLGPGTPLCYTSWGILVFVTLYTLIAFVLSAIQCIPASYMWGAAAVGKCLDRKTMGLVLYSISIATDFAIWVVPLRTVWRIRMPTQQKMALIGVFSLGSLSVLAGCLRLRSVKRSFTTKDPMYDNTDLGIWSLVEVLIGIICGSAPAVKPLFSKFLPGFLGNSEMTPPAIDNVVNGHRMHGRRSWGGTAYALGSVGGGTEGASTEGFRGAGETERVEVEVELEVDLGVAGKNLQVELMERV</sequence>
<keyword evidence="2 6" id="KW-0812">Transmembrane</keyword>
<dbReference type="InParanoid" id="A0A3N4KPI2"/>
<protein>
    <recommendedName>
        <fullName evidence="7">Rhodopsin domain-containing protein</fullName>
    </recommendedName>
</protein>
<evidence type="ECO:0000256" key="2">
    <source>
        <dbReference type="ARBA" id="ARBA00022692"/>
    </source>
</evidence>
<organism evidence="8 9">
    <name type="scientific">Morchella conica CCBAS932</name>
    <dbReference type="NCBI Taxonomy" id="1392247"/>
    <lineage>
        <taxon>Eukaryota</taxon>
        <taxon>Fungi</taxon>
        <taxon>Dikarya</taxon>
        <taxon>Ascomycota</taxon>
        <taxon>Pezizomycotina</taxon>
        <taxon>Pezizomycetes</taxon>
        <taxon>Pezizales</taxon>
        <taxon>Morchellaceae</taxon>
        <taxon>Morchella</taxon>
    </lineage>
</organism>
<accession>A0A3N4KPI2</accession>
<dbReference type="EMBL" id="ML119129">
    <property type="protein sequence ID" value="RPB12427.1"/>
    <property type="molecule type" value="Genomic_DNA"/>
</dbReference>
<comment type="subcellular location">
    <subcellularLocation>
        <location evidence="1">Membrane</location>
        <topology evidence="1">Multi-pass membrane protein</topology>
    </subcellularLocation>
</comment>
<dbReference type="InterPro" id="IPR052337">
    <property type="entry name" value="SAT4-like"/>
</dbReference>
<dbReference type="Pfam" id="PF20684">
    <property type="entry name" value="Fung_rhodopsin"/>
    <property type="match status" value="1"/>
</dbReference>
<name>A0A3N4KPI2_9PEZI</name>
<gene>
    <name evidence="8" type="ORF">P167DRAFT_523248</name>
</gene>
<dbReference type="PANTHER" id="PTHR33048:SF129">
    <property type="entry name" value="INTEGRAL MEMBRANE PROTEIN-RELATED"/>
    <property type="match status" value="1"/>
</dbReference>
<evidence type="ECO:0000256" key="1">
    <source>
        <dbReference type="ARBA" id="ARBA00004141"/>
    </source>
</evidence>
<keyword evidence="3 6" id="KW-1133">Transmembrane helix</keyword>
<dbReference type="AlphaFoldDB" id="A0A3N4KPI2"/>
<evidence type="ECO:0000256" key="3">
    <source>
        <dbReference type="ARBA" id="ARBA00022989"/>
    </source>
</evidence>
<feature type="transmembrane region" description="Helical" evidence="6">
    <location>
        <begin position="28"/>
        <end position="49"/>
    </location>
</feature>
<evidence type="ECO:0000259" key="7">
    <source>
        <dbReference type="Pfam" id="PF20684"/>
    </source>
</evidence>
<evidence type="ECO:0000256" key="5">
    <source>
        <dbReference type="ARBA" id="ARBA00038359"/>
    </source>
</evidence>
<feature type="transmembrane region" description="Helical" evidence="6">
    <location>
        <begin position="185"/>
        <end position="206"/>
    </location>
</feature>
<dbReference type="Proteomes" id="UP000277580">
    <property type="component" value="Unassembled WGS sequence"/>
</dbReference>
<feature type="domain" description="Rhodopsin" evidence="7">
    <location>
        <begin position="46"/>
        <end position="282"/>
    </location>
</feature>
<evidence type="ECO:0000256" key="6">
    <source>
        <dbReference type="SAM" id="Phobius"/>
    </source>
</evidence>
<evidence type="ECO:0000313" key="9">
    <source>
        <dbReference type="Proteomes" id="UP000277580"/>
    </source>
</evidence>
<feature type="transmembrane region" description="Helical" evidence="6">
    <location>
        <begin position="258"/>
        <end position="276"/>
    </location>
</feature>
<dbReference type="PANTHER" id="PTHR33048">
    <property type="entry name" value="PTH11-LIKE INTEGRAL MEMBRANE PROTEIN (AFU_ORTHOLOGUE AFUA_5G11245)"/>
    <property type="match status" value="1"/>
</dbReference>
<keyword evidence="9" id="KW-1185">Reference proteome</keyword>
<dbReference type="GO" id="GO:0016020">
    <property type="term" value="C:membrane"/>
    <property type="evidence" value="ECO:0007669"/>
    <property type="project" value="UniProtKB-SubCell"/>
</dbReference>
<reference evidence="8 9" key="1">
    <citation type="journal article" date="2018" name="Nat. Ecol. Evol.">
        <title>Pezizomycetes genomes reveal the molecular basis of ectomycorrhizal truffle lifestyle.</title>
        <authorList>
            <person name="Murat C."/>
            <person name="Payen T."/>
            <person name="Noel B."/>
            <person name="Kuo A."/>
            <person name="Morin E."/>
            <person name="Chen J."/>
            <person name="Kohler A."/>
            <person name="Krizsan K."/>
            <person name="Balestrini R."/>
            <person name="Da Silva C."/>
            <person name="Montanini B."/>
            <person name="Hainaut M."/>
            <person name="Levati E."/>
            <person name="Barry K.W."/>
            <person name="Belfiori B."/>
            <person name="Cichocki N."/>
            <person name="Clum A."/>
            <person name="Dockter R.B."/>
            <person name="Fauchery L."/>
            <person name="Guy J."/>
            <person name="Iotti M."/>
            <person name="Le Tacon F."/>
            <person name="Lindquist E.A."/>
            <person name="Lipzen A."/>
            <person name="Malagnac F."/>
            <person name="Mello A."/>
            <person name="Molinier V."/>
            <person name="Miyauchi S."/>
            <person name="Poulain J."/>
            <person name="Riccioni C."/>
            <person name="Rubini A."/>
            <person name="Sitrit Y."/>
            <person name="Splivallo R."/>
            <person name="Traeger S."/>
            <person name="Wang M."/>
            <person name="Zifcakova L."/>
            <person name="Wipf D."/>
            <person name="Zambonelli A."/>
            <person name="Paolocci F."/>
            <person name="Nowrousian M."/>
            <person name="Ottonello S."/>
            <person name="Baldrian P."/>
            <person name="Spatafora J.W."/>
            <person name="Henrissat B."/>
            <person name="Nagy L.G."/>
            <person name="Aury J.M."/>
            <person name="Wincker P."/>
            <person name="Grigoriev I.V."/>
            <person name="Bonfante P."/>
            <person name="Martin F.M."/>
        </authorList>
    </citation>
    <scope>NUCLEOTIDE SEQUENCE [LARGE SCALE GENOMIC DNA]</scope>
    <source>
        <strain evidence="8 9">CCBAS932</strain>
    </source>
</reference>
<evidence type="ECO:0000313" key="8">
    <source>
        <dbReference type="EMBL" id="RPB12427.1"/>
    </source>
</evidence>
<comment type="similarity">
    <text evidence="5">Belongs to the SAT4 family.</text>
</comment>
<feature type="transmembrane region" description="Helical" evidence="6">
    <location>
        <begin position="218"/>
        <end position="238"/>
    </location>
</feature>
<keyword evidence="4 6" id="KW-0472">Membrane</keyword>
<dbReference type="InterPro" id="IPR049326">
    <property type="entry name" value="Rhodopsin_dom_fungi"/>
</dbReference>